<sequence>MPSTTTDLPVQRKLVEILRIIKESEDAIGARLIADRLNERGYRIGERGVRYHLRILDERGMTKKQGYEGRILTHAGFMELEHALVKDRLGFVITKIERMIYSTTFDLHTRKGNVVVNISIVDLDDFDRVMDCIEEVNNSAYTISSHINLIEESCADVRIPQGTIGIATMCSITIDGILLKNGIPVNIKYGGLVEIRGSKPHAFTDVIAYRATSIDPMKIFMSRKMTSVTRTIKEGRGKVLANIREIPYSAKSNMEDVLTAAELVGIGGLIKSDDKEIFLHQRASGRIRIPVYAGINTSAAVDEAGIPITTYPVSRLMKFEDMKQI</sequence>
<feature type="domain" description="Ribonuclease R winged-helix" evidence="2">
    <location>
        <begin position="15"/>
        <end position="80"/>
    </location>
</feature>
<feature type="domain" description="NrpR regulatory" evidence="1">
    <location>
        <begin position="89"/>
        <end position="323"/>
    </location>
</feature>
<dbReference type="Gene3D" id="3.30.70.1360">
    <property type="entry name" value="mj0159-like"/>
    <property type="match status" value="2"/>
</dbReference>
<reference evidence="3" key="1">
    <citation type="submission" date="2020-12" db="EMBL/GenBank/DDBJ databases">
        <authorList>
            <person name="Hahn C.J."/>
            <person name="Laso-Perez R."/>
            <person name="Vulcano F."/>
            <person name="Vaziourakis K.-M."/>
            <person name="Stokke R."/>
            <person name="Steen I.H."/>
            <person name="Teske A."/>
            <person name="Boetius A."/>
            <person name="Liebeke M."/>
            <person name="Amann R."/>
            <person name="Knittel K."/>
        </authorList>
    </citation>
    <scope>NUCLEOTIDE SEQUENCE</scope>
    <source>
        <strain evidence="3">Gfbio:c6db26ca-90af-429b-aeed-0e3e8aed0b5e:GoM-Arc1_AMV-AAA_792_C10</strain>
    </source>
</reference>
<dbReference type="PANTHER" id="PTHR41964:SF1">
    <property type="entry name" value="GLOBAL NITROGEN REGULATOR NRPR"/>
    <property type="match status" value="1"/>
</dbReference>
<accession>A0A812A1P8</accession>
<evidence type="ECO:0000259" key="2">
    <source>
        <dbReference type="Pfam" id="PF08461"/>
    </source>
</evidence>
<organism evidence="3 4">
    <name type="scientific">Candidatus Argoarchaeum ethanivorans</name>
    <dbReference type="NCBI Taxonomy" id="2608793"/>
    <lineage>
        <taxon>Archaea</taxon>
        <taxon>Methanobacteriati</taxon>
        <taxon>Methanobacteriota</taxon>
        <taxon>Stenosarchaea group</taxon>
        <taxon>Methanomicrobia</taxon>
        <taxon>Methanosarcinales</taxon>
        <taxon>Methanosarcinales incertae sedis</taxon>
        <taxon>GOM Arc I cluster</taxon>
        <taxon>Candidatus Argoarchaeum</taxon>
    </lineage>
</organism>
<dbReference type="EMBL" id="CAJHZY010000054">
    <property type="protein sequence ID" value="CAD7767084.1"/>
    <property type="molecule type" value="Genomic_DNA"/>
</dbReference>
<proteinExistence type="predicted"/>
<dbReference type="Proteomes" id="UP000614580">
    <property type="component" value="Unassembled WGS sequence"/>
</dbReference>
<dbReference type="InterPro" id="IPR002846">
    <property type="entry name" value="NRD"/>
</dbReference>
<gene>
    <name evidence="3" type="primary">nrpRI</name>
    <name evidence="3" type="ORF">DNFNHJIP_00490</name>
</gene>
<dbReference type="PANTHER" id="PTHR41964">
    <property type="entry name" value="GLOBAL NITROGEN REGULATOR NRPR"/>
    <property type="match status" value="1"/>
</dbReference>
<dbReference type="AlphaFoldDB" id="A0A812A1P8"/>
<evidence type="ECO:0000259" key="1">
    <source>
        <dbReference type="Pfam" id="PF01995"/>
    </source>
</evidence>
<name>A0A812A1P8_9EURY</name>
<dbReference type="InterPro" id="IPR038982">
    <property type="entry name" value="NrpR"/>
</dbReference>
<evidence type="ECO:0000313" key="4">
    <source>
        <dbReference type="Proteomes" id="UP000614580"/>
    </source>
</evidence>
<dbReference type="Pfam" id="PF01995">
    <property type="entry name" value="NRD1_2"/>
    <property type="match status" value="1"/>
</dbReference>
<dbReference type="InterPro" id="IPR036984">
    <property type="entry name" value="NrpR_dom_sf"/>
</dbReference>
<evidence type="ECO:0000313" key="3">
    <source>
        <dbReference type="EMBL" id="CAD7767084.1"/>
    </source>
</evidence>
<dbReference type="Pfam" id="PF08461">
    <property type="entry name" value="WHD_RNase_R"/>
    <property type="match status" value="1"/>
</dbReference>
<protein>
    <submittedName>
        <fullName evidence="3">Global nitrogen regulator NrpRI</fullName>
    </submittedName>
</protein>
<comment type="caution">
    <text evidence="3">The sequence shown here is derived from an EMBL/GenBank/DDBJ whole genome shotgun (WGS) entry which is preliminary data.</text>
</comment>
<dbReference type="InterPro" id="IPR013668">
    <property type="entry name" value="RNase_R_HTH_12"/>
</dbReference>